<proteinExistence type="predicted"/>
<comment type="caution">
    <text evidence="1">The sequence shown here is derived from an EMBL/GenBank/DDBJ whole genome shotgun (WGS) entry which is preliminary data.</text>
</comment>
<gene>
    <name evidence="1" type="ORF">GCWU000324_01693</name>
</gene>
<dbReference type="Proteomes" id="UP000003009">
    <property type="component" value="Unassembled WGS sequence"/>
</dbReference>
<protein>
    <submittedName>
        <fullName evidence="1">Uncharacterized protein</fullName>
    </submittedName>
</protein>
<sequence>MHEPAVIGKCVFRLPQQSFFRCMIIGRLAQIILSHAASLCLTAD</sequence>
<evidence type="ECO:0000313" key="1">
    <source>
        <dbReference type="EMBL" id="EEP67446.1"/>
    </source>
</evidence>
<dbReference type="AlphaFoldDB" id="C4GL37"/>
<organism evidence="1 2">
    <name type="scientific">Kingella oralis ATCC 51147</name>
    <dbReference type="NCBI Taxonomy" id="629741"/>
    <lineage>
        <taxon>Bacteria</taxon>
        <taxon>Pseudomonadati</taxon>
        <taxon>Pseudomonadota</taxon>
        <taxon>Betaproteobacteria</taxon>
        <taxon>Neisseriales</taxon>
        <taxon>Neisseriaceae</taxon>
        <taxon>Kingella</taxon>
    </lineage>
</organism>
<dbReference type="EMBL" id="ACJW02000003">
    <property type="protein sequence ID" value="EEP67446.1"/>
    <property type="molecule type" value="Genomic_DNA"/>
</dbReference>
<evidence type="ECO:0000313" key="2">
    <source>
        <dbReference type="Proteomes" id="UP000003009"/>
    </source>
</evidence>
<keyword evidence="2" id="KW-1185">Reference proteome</keyword>
<accession>C4GL37</accession>
<reference evidence="1" key="1">
    <citation type="submission" date="2009-04" db="EMBL/GenBank/DDBJ databases">
        <authorList>
            <person name="Weinstock G."/>
            <person name="Sodergren E."/>
            <person name="Clifton S."/>
            <person name="Fulton L."/>
            <person name="Fulton B."/>
            <person name="Courtney L."/>
            <person name="Fronick C."/>
            <person name="Harrison M."/>
            <person name="Strong C."/>
            <person name="Farmer C."/>
            <person name="Delahaunty K."/>
            <person name="Markovic C."/>
            <person name="Hall O."/>
            <person name="Minx P."/>
            <person name="Tomlinson C."/>
            <person name="Mitreva M."/>
            <person name="Nelson J."/>
            <person name="Hou S."/>
            <person name="Wollam A."/>
            <person name="Pepin K.H."/>
            <person name="Johnson M."/>
            <person name="Bhonagiri V."/>
            <person name="Nash W.E."/>
            <person name="Warren W."/>
            <person name="Chinwalla A."/>
            <person name="Mardis E.R."/>
            <person name="Wilson R.K."/>
        </authorList>
    </citation>
    <scope>NUCLEOTIDE SEQUENCE [LARGE SCALE GENOMIC DNA]</scope>
    <source>
        <strain evidence="1">ATCC 51147</strain>
    </source>
</reference>
<dbReference type="STRING" id="629741.GCWU000324_01693"/>
<name>C4GL37_9NEIS</name>
<dbReference type="HOGENOM" id="CLU_3217408_0_0_4"/>